<feature type="transmembrane region" description="Helical" evidence="5">
    <location>
        <begin position="674"/>
        <end position="692"/>
    </location>
</feature>
<feature type="disulfide bond" evidence="4">
    <location>
        <begin position="394"/>
        <end position="412"/>
    </location>
</feature>
<dbReference type="PROSITE" id="PS50068">
    <property type="entry name" value="LDLRA_2"/>
    <property type="match status" value="1"/>
</dbReference>
<evidence type="ECO:0000256" key="1">
    <source>
        <dbReference type="ARBA" id="ARBA00004141"/>
    </source>
</evidence>
<comment type="subcellular location">
    <subcellularLocation>
        <location evidence="1">Membrane</location>
        <topology evidence="1">Multi-pass membrane protein</topology>
    </subcellularLocation>
</comment>
<dbReference type="GO" id="GO:0016020">
    <property type="term" value="C:membrane"/>
    <property type="evidence" value="ECO:0007669"/>
    <property type="project" value="UniProtKB-SubCell"/>
</dbReference>
<protein>
    <recommendedName>
        <fullName evidence="6">C-type lectin domain-containing protein</fullName>
    </recommendedName>
</protein>
<evidence type="ECO:0000256" key="2">
    <source>
        <dbReference type="ARBA" id="ARBA00023136"/>
    </source>
</evidence>
<dbReference type="SUPFAM" id="SSF56436">
    <property type="entry name" value="C-type lectin-like"/>
    <property type="match status" value="1"/>
</dbReference>
<gene>
    <name evidence="7" type="ORF">MNOR_LOCUS16849</name>
</gene>
<keyword evidence="5" id="KW-1133">Transmembrane helix</keyword>
<dbReference type="AlphaFoldDB" id="A0AAV2QYP6"/>
<accession>A0AAV2QYP6</accession>
<dbReference type="Pfam" id="PF00057">
    <property type="entry name" value="Ldl_recept_a"/>
    <property type="match status" value="1"/>
</dbReference>
<dbReference type="SUPFAM" id="SSF57424">
    <property type="entry name" value="LDL receptor-like module"/>
    <property type="match status" value="1"/>
</dbReference>
<dbReference type="InterPro" id="IPR018000">
    <property type="entry name" value="Neurotransmitter_ion_chnl_CS"/>
</dbReference>
<evidence type="ECO:0000313" key="8">
    <source>
        <dbReference type="Proteomes" id="UP001497623"/>
    </source>
</evidence>
<dbReference type="Gene3D" id="1.20.58.390">
    <property type="entry name" value="Neurotransmitter-gated ion-channel transmembrane domain"/>
    <property type="match status" value="1"/>
</dbReference>
<reference evidence="7 8" key="1">
    <citation type="submission" date="2024-05" db="EMBL/GenBank/DDBJ databases">
        <authorList>
            <person name="Wallberg A."/>
        </authorList>
    </citation>
    <scope>NUCLEOTIDE SEQUENCE [LARGE SCALE GENOMIC DNA]</scope>
</reference>
<feature type="disulfide bond" evidence="4">
    <location>
        <begin position="387"/>
        <end position="399"/>
    </location>
</feature>
<feature type="disulfide bond" evidence="4">
    <location>
        <begin position="406"/>
        <end position="421"/>
    </location>
</feature>
<dbReference type="Proteomes" id="UP001497623">
    <property type="component" value="Unassembled WGS sequence"/>
</dbReference>
<dbReference type="PROSITE" id="PS50041">
    <property type="entry name" value="C_TYPE_LECTIN_2"/>
    <property type="match status" value="1"/>
</dbReference>
<dbReference type="InterPro" id="IPR036055">
    <property type="entry name" value="LDL_receptor-like_sf"/>
</dbReference>
<keyword evidence="5" id="KW-0812">Transmembrane</keyword>
<dbReference type="InterPro" id="IPR023415">
    <property type="entry name" value="LDLR_class-A_CS"/>
</dbReference>
<name>A0AAV2QYP6_MEGNR</name>
<evidence type="ECO:0000313" key="7">
    <source>
        <dbReference type="EMBL" id="CAL4100647.1"/>
    </source>
</evidence>
<dbReference type="PROSITE" id="PS01209">
    <property type="entry name" value="LDLRA_1"/>
    <property type="match status" value="1"/>
</dbReference>
<organism evidence="7 8">
    <name type="scientific">Meganyctiphanes norvegica</name>
    <name type="common">Northern krill</name>
    <name type="synonym">Thysanopoda norvegica</name>
    <dbReference type="NCBI Taxonomy" id="48144"/>
    <lineage>
        <taxon>Eukaryota</taxon>
        <taxon>Metazoa</taxon>
        <taxon>Ecdysozoa</taxon>
        <taxon>Arthropoda</taxon>
        <taxon>Crustacea</taxon>
        <taxon>Multicrustacea</taxon>
        <taxon>Malacostraca</taxon>
        <taxon>Eumalacostraca</taxon>
        <taxon>Eucarida</taxon>
        <taxon>Euphausiacea</taxon>
        <taxon>Euphausiidae</taxon>
        <taxon>Meganyctiphanes</taxon>
    </lineage>
</organism>
<sequence>MIHMETAYYLDIYETIVSKVSQINSHYYISDNIESHSAEFDNYLVKNLCLYAKGVAQRNLCCSIPYSKIILNNGLQYIIMGSHILPGRFVMIITNIGAIGAQCVKRYKRHSYQTGIWSRTLSPSEILHLASCENNTEILNGNLVSWNGPWTIHGDVTYSETLSLWELCNKNKEDIFVFPNITATDAFHICHGIGGHLPIPESSEELHTLQISLFKRHNNFNCDVVWAGMTDLNTENDWVDLTSRRITSPYWQENEPDGGHIQNCAGIRIHKGVGDFECNWHLCATCLLKKEPTLTLYGVCERLEFNTFFGATQNVIGDIWFRGYSKYTIVQDNNGTWVWKDWINNINIAHIPKSLKNMPLGRKIWTLDLPICGQKGGETRELLFTACGNGKFSCDDGSCVSLQQRCDMKLDCHDGSDERNCVLIDIPDTYRQDIAPVRSLKNESAPLNIKYHIYIESIDIDTRMMQMHVNFRNTKVWYDSRLKYLNLNEDFHLNQVPKTIQNQLWSPMIEFLNTKGVQVTKPDESVLMWISKQGQPKLGDLSRPREFAIYSGAENPISVARKDSINFQCYFDLRRYPFDEQKCTMELIIVSANFRLVQFDEMSGVKFEAEGSLMEYTVDRVEQSFNETHSGFKCLQIKVSLRRRSGHTLLNVYVPSILLLGISYLTFFFKIDLFQVRILASITILLVTATIFTQLPSSLRWGNYDDSVGFLLKNLNKKFILQLIVIRHVRYQNLPRLRAGCTYPSRLASRAGATHGLSRNIGPKQQVHGVAGAVMLKGWRAQAPRRTGTGASCPWAVRSAALAGV</sequence>
<keyword evidence="8" id="KW-1185">Reference proteome</keyword>
<dbReference type="PANTHER" id="PTHR18945">
    <property type="entry name" value="NEUROTRANSMITTER GATED ION CHANNEL"/>
    <property type="match status" value="1"/>
</dbReference>
<dbReference type="InterPro" id="IPR038050">
    <property type="entry name" value="Neuro_actylchol_rec"/>
</dbReference>
<proteinExistence type="predicted"/>
<dbReference type="GO" id="GO:0004888">
    <property type="term" value="F:transmembrane signaling receptor activity"/>
    <property type="evidence" value="ECO:0007669"/>
    <property type="project" value="InterPro"/>
</dbReference>
<dbReference type="Gene3D" id="2.70.170.10">
    <property type="entry name" value="Neurotransmitter-gated ion-channel ligand-binding domain"/>
    <property type="match status" value="1"/>
</dbReference>
<keyword evidence="2 5" id="KW-0472">Membrane</keyword>
<dbReference type="InterPro" id="IPR036734">
    <property type="entry name" value="Neur_chan_lig-bd_sf"/>
</dbReference>
<dbReference type="SUPFAM" id="SSF63712">
    <property type="entry name" value="Nicotinic receptor ligand binding domain-like"/>
    <property type="match status" value="1"/>
</dbReference>
<dbReference type="PROSITE" id="PS00236">
    <property type="entry name" value="NEUROTR_ION_CHANNEL"/>
    <property type="match status" value="1"/>
</dbReference>
<dbReference type="InterPro" id="IPR016186">
    <property type="entry name" value="C-type_lectin-like/link_sf"/>
</dbReference>
<feature type="non-terminal residue" evidence="7">
    <location>
        <position position="805"/>
    </location>
</feature>
<feature type="domain" description="C-type lectin" evidence="6">
    <location>
        <begin position="182"/>
        <end position="287"/>
    </location>
</feature>
<evidence type="ECO:0000256" key="4">
    <source>
        <dbReference type="PROSITE-ProRule" id="PRU00124"/>
    </source>
</evidence>
<dbReference type="Pfam" id="PF02931">
    <property type="entry name" value="Neur_chan_LBD"/>
    <property type="match status" value="1"/>
</dbReference>
<dbReference type="Gene3D" id="4.10.400.10">
    <property type="entry name" value="Low-density Lipoprotein Receptor"/>
    <property type="match status" value="1"/>
</dbReference>
<evidence type="ECO:0000259" key="6">
    <source>
        <dbReference type="PROSITE" id="PS50041"/>
    </source>
</evidence>
<feature type="transmembrane region" description="Helical" evidence="5">
    <location>
        <begin position="648"/>
        <end position="668"/>
    </location>
</feature>
<dbReference type="Gene3D" id="3.10.100.10">
    <property type="entry name" value="Mannose-Binding Protein A, subunit A"/>
    <property type="match status" value="1"/>
</dbReference>
<evidence type="ECO:0000256" key="3">
    <source>
        <dbReference type="ARBA" id="ARBA00023157"/>
    </source>
</evidence>
<dbReference type="InterPro" id="IPR016187">
    <property type="entry name" value="CTDL_fold"/>
</dbReference>
<keyword evidence="3 4" id="KW-1015">Disulfide bond</keyword>
<dbReference type="InterPro" id="IPR006202">
    <property type="entry name" value="Neur_chan_lig-bd"/>
</dbReference>
<dbReference type="EMBL" id="CAXKWB010011268">
    <property type="protein sequence ID" value="CAL4100647.1"/>
    <property type="molecule type" value="Genomic_DNA"/>
</dbReference>
<dbReference type="InterPro" id="IPR002172">
    <property type="entry name" value="LDrepeatLR_classA_rpt"/>
</dbReference>
<comment type="caution">
    <text evidence="7">The sequence shown here is derived from an EMBL/GenBank/DDBJ whole genome shotgun (WGS) entry which is preliminary data.</text>
</comment>
<dbReference type="Pfam" id="PF00059">
    <property type="entry name" value="Lectin_C"/>
    <property type="match status" value="1"/>
</dbReference>
<dbReference type="GO" id="GO:0005230">
    <property type="term" value="F:extracellular ligand-gated monoatomic ion channel activity"/>
    <property type="evidence" value="ECO:0007669"/>
    <property type="project" value="InterPro"/>
</dbReference>
<dbReference type="InterPro" id="IPR006201">
    <property type="entry name" value="Neur_channel"/>
</dbReference>
<dbReference type="CDD" id="cd00112">
    <property type="entry name" value="LDLa"/>
    <property type="match status" value="1"/>
</dbReference>
<dbReference type="InterPro" id="IPR001304">
    <property type="entry name" value="C-type_lectin-like"/>
</dbReference>
<dbReference type="SMART" id="SM00192">
    <property type="entry name" value="LDLa"/>
    <property type="match status" value="1"/>
</dbReference>
<evidence type="ECO:0000256" key="5">
    <source>
        <dbReference type="SAM" id="Phobius"/>
    </source>
</evidence>